<organism evidence="1 2">
    <name type="scientific">Dibothriocephalus latus</name>
    <name type="common">Fish tapeworm</name>
    <name type="synonym">Diphyllobothrium latum</name>
    <dbReference type="NCBI Taxonomy" id="60516"/>
    <lineage>
        <taxon>Eukaryota</taxon>
        <taxon>Metazoa</taxon>
        <taxon>Spiralia</taxon>
        <taxon>Lophotrochozoa</taxon>
        <taxon>Platyhelminthes</taxon>
        <taxon>Cestoda</taxon>
        <taxon>Eucestoda</taxon>
        <taxon>Diphyllobothriidea</taxon>
        <taxon>Diphyllobothriidae</taxon>
        <taxon>Dibothriocephalus</taxon>
    </lineage>
</organism>
<reference evidence="1 2" key="1">
    <citation type="submission" date="2018-11" db="EMBL/GenBank/DDBJ databases">
        <authorList>
            <consortium name="Pathogen Informatics"/>
        </authorList>
    </citation>
    <scope>NUCLEOTIDE SEQUENCE [LARGE SCALE GENOMIC DNA]</scope>
</reference>
<dbReference type="EMBL" id="UYRU01071306">
    <property type="protein sequence ID" value="VDN20859.1"/>
    <property type="molecule type" value="Genomic_DNA"/>
</dbReference>
<dbReference type="AlphaFoldDB" id="A0A3P7PMN1"/>
<dbReference type="SUPFAM" id="SSF49265">
    <property type="entry name" value="Fibronectin type III"/>
    <property type="match status" value="1"/>
</dbReference>
<gene>
    <name evidence="1" type="ORF">DILT_LOCUS13714</name>
</gene>
<accession>A0A3P7PMN1</accession>
<feature type="non-terminal residue" evidence="1">
    <location>
        <position position="215"/>
    </location>
</feature>
<dbReference type="InterPro" id="IPR036116">
    <property type="entry name" value="FN3_sf"/>
</dbReference>
<dbReference type="Proteomes" id="UP000281553">
    <property type="component" value="Unassembled WGS sequence"/>
</dbReference>
<evidence type="ECO:0000313" key="1">
    <source>
        <dbReference type="EMBL" id="VDN20859.1"/>
    </source>
</evidence>
<name>A0A3P7PMN1_DIBLA</name>
<evidence type="ECO:0000313" key="2">
    <source>
        <dbReference type="Proteomes" id="UP000281553"/>
    </source>
</evidence>
<keyword evidence="2" id="KW-1185">Reference proteome</keyword>
<evidence type="ECO:0008006" key="3">
    <source>
        <dbReference type="Google" id="ProtNLM"/>
    </source>
</evidence>
<proteinExistence type="predicted"/>
<sequence>MEYTVEVAAANDEAVGPTVSGKVKTWPGVPEMPEIYYIGYSSSSTQIDVRCREPRLNGELDSYEFVFYLNGEKVDVAKKVPNGNFSSGPLKKPGAYFVEVWANTKPAADGNGGGRGPSNKVGPIMYPPVRSDIGLDITDVSEGVIHLKFFFYMVELPCNIRSNTILYYDDKRNYTEVLTPARNETYLSNLVPGLKYHFRVSADCVDRPAAFTKEV</sequence>
<protein>
    <recommendedName>
        <fullName evidence="3">Fibronectin type-III domain-containing protein</fullName>
    </recommendedName>
</protein>